<accession>A0ACB8CIL1</accession>
<gene>
    <name evidence="1" type="ORF">HPB49_000567</name>
</gene>
<sequence>MRELEASEFKILSAHMMGRKATAILTFKGPYLPCKVIFGDRVYRCYPHQPCAQFCTTCFGIGHRADVCPDSNRPRSKNCAQIIHDPTQEHECTPCCPNCNGDDQADNPDCKVRHTADTAMRQAAHLKRLQLREEPYLEPRQIPEQGLQTKTQHVVEVQSTLPIQREPITEVDTTLFAKRVRKQRIVEWDKALMTDNAKKMASPLMTVDTPYKEETATQKFKRKAKESPFMVIGLTGCVFICSYGAFLFRRRKKLDASLFLMQLRVTAQGTVIGCLMLGVTYNLFQRFLNRGSSNGDDKGS</sequence>
<evidence type="ECO:0000313" key="2">
    <source>
        <dbReference type="Proteomes" id="UP000821865"/>
    </source>
</evidence>
<dbReference type="EMBL" id="CM023475">
    <property type="protein sequence ID" value="KAH7944778.1"/>
    <property type="molecule type" value="Genomic_DNA"/>
</dbReference>
<keyword evidence="2" id="KW-1185">Reference proteome</keyword>
<evidence type="ECO:0000313" key="1">
    <source>
        <dbReference type="EMBL" id="KAH7944778.1"/>
    </source>
</evidence>
<reference evidence="1" key="1">
    <citation type="submission" date="2020-05" db="EMBL/GenBank/DDBJ databases">
        <title>Large-scale comparative analyses of tick genomes elucidate their genetic diversity and vector capacities.</title>
        <authorList>
            <person name="Jia N."/>
            <person name="Wang J."/>
            <person name="Shi W."/>
            <person name="Du L."/>
            <person name="Sun Y."/>
            <person name="Zhan W."/>
            <person name="Jiang J."/>
            <person name="Wang Q."/>
            <person name="Zhang B."/>
            <person name="Ji P."/>
            <person name="Sakyi L.B."/>
            <person name="Cui X."/>
            <person name="Yuan T."/>
            <person name="Jiang B."/>
            <person name="Yang W."/>
            <person name="Lam T.T.-Y."/>
            <person name="Chang Q."/>
            <person name="Ding S."/>
            <person name="Wang X."/>
            <person name="Zhu J."/>
            <person name="Ruan X."/>
            <person name="Zhao L."/>
            <person name="Wei J."/>
            <person name="Que T."/>
            <person name="Du C."/>
            <person name="Cheng J."/>
            <person name="Dai P."/>
            <person name="Han X."/>
            <person name="Huang E."/>
            <person name="Gao Y."/>
            <person name="Liu J."/>
            <person name="Shao H."/>
            <person name="Ye R."/>
            <person name="Li L."/>
            <person name="Wei W."/>
            <person name="Wang X."/>
            <person name="Wang C."/>
            <person name="Yang T."/>
            <person name="Huo Q."/>
            <person name="Li W."/>
            <person name="Guo W."/>
            <person name="Chen H."/>
            <person name="Zhou L."/>
            <person name="Ni X."/>
            <person name="Tian J."/>
            <person name="Zhou Y."/>
            <person name="Sheng Y."/>
            <person name="Liu T."/>
            <person name="Pan Y."/>
            <person name="Xia L."/>
            <person name="Li J."/>
            <person name="Zhao F."/>
            <person name="Cao W."/>
        </authorList>
    </citation>
    <scope>NUCLEOTIDE SEQUENCE</scope>
    <source>
        <strain evidence="1">Dsil-2018</strain>
    </source>
</reference>
<name>A0ACB8CIL1_DERSI</name>
<organism evidence="1 2">
    <name type="scientific">Dermacentor silvarum</name>
    <name type="common">Tick</name>
    <dbReference type="NCBI Taxonomy" id="543639"/>
    <lineage>
        <taxon>Eukaryota</taxon>
        <taxon>Metazoa</taxon>
        <taxon>Ecdysozoa</taxon>
        <taxon>Arthropoda</taxon>
        <taxon>Chelicerata</taxon>
        <taxon>Arachnida</taxon>
        <taxon>Acari</taxon>
        <taxon>Parasitiformes</taxon>
        <taxon>Ixodida</taxon>
        <taxon>Ixodoidea</taxon>
        <taxon>Ixodidae</taxon>
        <taxon>Rhipicephalinae</taxon>
        <taxon>Dermacentor</taxon>
    </lineage>
</organism>
<dbReference type="Proteomes" id="UP000821865">
    <property type="component" value="Chromosome 6"/>
</dbReference>
<proteinExistence type="predicted"/>
<protein>
    <submittedName>
        <fullName evidence="1">Uncharacterized protein</fullName>
    </submittedName>
</protein>
<comment type="caution">
    <text evidence="1">The sequence shown here is derived from an EMBL/GenBank/DDBJ whole genome shotgun (WGS) entry which is preliminary data.</text>
</comment>